<dbReference type="AlphaFoldDB" id="A0A5M8PR34"/>
<reference evidence="3 4" key="1">
    <citation type="submission" date="2019-09" db="EMBL/GenBank/DDBJ databases">
        <title>The hologenome of the rock-dwelling lichen Lasallia pustulata.</title>
        <authorList>
            <person name="Greshake Tzovaras B."/>
            <person name="Segers F."/>
            <person name="Bicker A."/>
            <person name="Dal Grande F."/>
            <person name="Otte J."/>
            <person name="Hankeln T."/>
            <person name="Schmitt I."/>
            <person name="Ebersberger I."/>
        </authorList>
    </citation>
    <scope>NUCLEOTIDE SEQUENCE [LARGE SCALE GENOMIC DNA]</scope>
    <source>
        <strain evidence="3">A1-1</strain>
    </source>
</reference>
<dbReference type="Pfam" id="PF16015">
    <property type="entry name" value="Promethin"/>
    <property type="match status" value="1"/>
</dbReference>
<organism evidence="3 4">
    <name type="scientific">Lasallia pustulata</name>
    <dbReference type="NCBI Taxonomy" id="136370"/>
    <lineage>
        <taxon>Eukaryota</taxon>
        <taxon>Fungi</taxon>
        <taxon>Dikarya</taxon>
        <taxon>Ascomycota</taxon>
        <taxon>Pezizomycotina</taxon>
        <taxon>Lecanoromycetes</taxon>
        <taxon>OSLEUM clade</taxon>
        <taxon>Umbilicariomycetidae</taxon>
        <taxon>Umbilicariales</taxon>
        <taxon>Umbilicariaceae</taxon>
        <taxon>Lasallia</taxon>
    </lineage>
</organism>
<protein>
    <submittedName>
        <fullName evidence="3">Uncharacterized protein</fullName>
    </submittedName>
</protein>
<feature type="transmembrane region" description="Helical" evidence="2">
    <location>
        <begin position="53"/>
        <end position="73"/>
    </location>
</feature>
<accession>A0A5M8PR34</accession>
<evidence type="ECO:0000313" key="4">
    <source>
        <dbReference type="Proteomes" id="UP000324767"/>
    </source>
</evidence>
<feature type="compositionally biased region" description="Basic and acidic residues" evidence="1">
    <location>
        <begin position="152"/>
        <end position="190"/>
    </location>
</feature>
<proteinExistence type="predicted"/>
<feature type="region of interest" description="Disordered" evidence="1">
    <location>
        <begin position="148"/>
        <end position="208"/>
    </location>
</feature>
<comment type="caution">
    <text evidence="3">The sequence shown here is derived from an EMBL/GenBank/DDBJ whole genome shotgun (WGS) entry which is preliminary data.</text>
</comment>
<dbReference type="OrthoDB" id="3928876at2759"/>
<sequence>MASVVGGMAGALQGTATGVLNQGQSLLDRFFPPERREELWAKFTQFATERPKFAAFILSQVALSGIPLALFVVMTITVFVFALVAALLIGLLGALLFTAFCVGVALLVLLPTLFITSFAGAFLFLWGLAAYYLLKWFNEKEIPGIHTPLNGDAEKGEEGPEAEAKPVNKEAMEPKGERKRVEGGQKEQKGGSKKQANGVAGKVPGVDKVEDVGKSTGLNVGGVADVKKKADLGNVTKTADVGGAAGKVPGGVLS</sequence>
<evidence type="ECO:0000313" key="3">
    <source>
        <dbReference type="EMBL" id="KAA6411999.1"/>
    </source>
</evidence>
<evidence type="ECO:0000256" key="1">
    <source>
        <dbReference type="SAM" id="MobiDB-lite"/>
    </source>
</evidence>
<keyword evidence="2" id="KW-0812">Transmembrane</keyword>
<name>A0A5M8PR34_9LECA</name>
<keyword evidence="2" id="KW-0472">Membrane</keyword>
<gene>
    <name evidence="3" type="ORF">FRX48_04149</name>
</gene>
<keyword evidence="2" id="KW-1133">Transmembrane helix</keyword>
<feature type="transmembrane region" description="Helical" evidence="2">
    <location>
        <begin position="80"/>
        <end position="107"/>
    </location>
</feature>
<evidence type="ECO:0000256" key="2">
    <source>
        <dbReference type="SAM" id="Phobius"/>
    </source>
</evidence>
<dbReference type="Proteomes" id="UP000324767">
    <property type="component" value="Unassembled WGS sequence"/>
</dbReference>
<feature type="transmembrane region" description="Helical" evidence="2">
    <location>
        <begin position="113"/>
        <end position="134"/>
    </location>
</feature>
<dbReference type="EMBL" id="VXIT01000006">
    <property type="protein sequence ID" value="KAA6411999.1"/>
    <property type="molecule type" value="Genomic_DNA"/>
</dbReference>